<dbReference type="Gene3D" id="3.50.30.30">
    <property type="match status" value="1"/>
</dbReference>
<dbReference type="EMBL" id="FQYN01000009">
    <property type="protein sequence ID" value="SHJ69433.1"/>
    <property type="molecule type" value="Genomic_DNA"/>
</dbReference>
<evidence type="ECO:0000259" key="1">
    <source>
        <dbReference type="Pfam" id="PF04389"/>
    </source>
</evidence>
<evidence type="ECO:0000313" key="2">
    <source>
        <dbReference type="EMBL" id="SHJ69433.1"/>
    </source>
</evidence>
<keyword evidence="3" id="KW-1185">Reference proteome</keyword>
<reference evidence="2 3" key="1">
    <citation type="submission" date="2016-11" db="EMBL/GenBank/DDBJ databases">
        <authorList>
            <person name="Jaros S."/>
            <person name="Januszkiewicz K."/>
            <person name="Wedrychowicz H."/>
        </authorList>
    </citation>
    <scope>NUCLEOTIDE SEQUENCE [LARGE SCALE GENOMIC DNA]</scope>
    <source>
        <strain evidence="2 3">DSM 21074</strain>
    </source>
</reference>
<name>A0A1M6LDZ5_9BACT</name>
<feature type="domain" description="Peptidase M28" evidence="1">
    <location>
        <begin position="200"/>
        <end position="394"/>
    </location>
</feature>
<dbReference type="InterPro" id="IPR007484">
    <property type="entry name" value="Peptidase_M28"/>
</dbReference>
<dbReference type="Pfam" id="PF04389">
    <property type="entry name" value="Peptidase_M28"/>
    <property type="match status" value="1"/>
</dbReference>
<dbReference type="GO" id="GO:0006508">
    <property type="term" value="P:proteolysis"/>
    <property type="evidence" value="ECO:0007669"/>
    <property type="project" value="InterPro"/>
</dbReference>
<dbReference type="STRING" id="1121955.SAMN02745146_3728"/>
<dbReference type="PANTHER" id="PTHR12147:SF26">
    <property type="entry name" value="PEPTIDASE M28 DOMAIN-CONTAINING PROTEIN"/>
    <property type="match status" value="1"/>
</dbReference>
<dbReference type="Proteomes" id="UP000184418">
    <property type="component" value="Unassembled WGS sequence"/>
</dbReference>
<organism evidence="2 3">
    <name type="scientific">Hymenobacter daecheongensis DSM 21074</name>
    <dbReference type="NCBI Taxonomy" id="1121955"/>
    <lineage>
        <taxon>Bacteria</taxon>
        <taxon>Pseudomonadati</taxon>
        <taxon>Bacteroidota</taxon>
        <taxon>Cytophagia</taxon>
        <taxon>Cytophagales</taxon>
        <taxon>Hymenobacteraceae</taxon>
        <taxon>Hymenobacter</taxon>
    </lineage>
</organism>
<dbReference type="PANTHER" id="PTHR12147">
    <property type="entry name" value="METALLOPEPTIDASE M28 FAMILY MEMBER"/>
    <property type="match status" value="1"/>
</dbReference>
<dbReference type="AlphaFoldDB" id="A0A1M6LDZ5"/>
<proteinExistence type="predicted"/>
<evidence type="ECO:0000313" key="3">
    <source>
        <dbReference type="Proteomes" id="UP000184418"/>
    </source>
</evidence>
<dbReference type="InterPro" id="IPR045175">
    <property type="entry name" value="M28_fam"/>
</dbReference>
<sequence length="408" mass="44573">MGLVRETITTLAAPAMHGRGYVRHGSGRAASYLARRFKALGLRSFTPGYAQPFALTVNTFPGAFALRLDGRPLQPGFDFIAEPASGSGRVTGPLLPLDSLIFTNEAAGQRFLTQPLSGRIVVLRQRDAERLRTLPDAFAEHLNQAAALITLVPTKLTASLAATQHAQPRLQVLASRWANYPQQATVEVTARLEPDYPTRNVIGYVPGRVQPDSFLVVTAHYDHLGRMGKKTFFPGANDNASGTAMLLALAEYYAQPENQPAYSVAFMAFGAEEAGLLGSRHYVAHPLFPLSRIRFLINMDLLGTGEEGMTVVNGKLLDSRFQQLMRLNEAGRFVPQLAARGRAANSDHFPFSEQGVPAFFFYTRGGPTAYHDVHDQPATLPLTAFRGVYQLTIQFLNLLGARPATPPR</sequence>
<dbReference type="SUPFAM" id="SSF53187">
    <property type="entry name" value="Zn-dependent exopeptidases"/>
    <property type="match status" value="1"/>
</dbReference>
<dbReference type="GO" id="GO:0008235">
    <property type="term" value="F:metalloexopeptidase activity"/>
    <property type="evidence" value="ECO:0007669"/>
    <property type="project" value="InterPro"/>
</dbReference>
<gene>
    <name evidence="2" type="ORF">SAMN02745146_3728</name>
</gene>
<accession>A0A1M6LDZ5</accession>
<protein>
    <submittedName>
        <fullName evidence="2">Peptidase family M28</fullName>
    </submittedName>
</protein>
<dbReference type="Gene3D" id="3.40.630.10">
    <property type="entry name" value="Zn peptidases"/>
    <property type="match status" value="1"/>
</dbReference>